<feature type="region of interest" description="Disordered" evidence="1">
    <location>
        <begin position="26"/>
        <end position="59"/>
    </location>
</feature>
<gene>
    <name evidence="2" type="ORF">URODEC1_LOCUS97907</name>
</gene>
<dbReference type="EMBL" id="OZ075115">
    <property type="protein sequence ID" value="CAL5061758.1"/>
    <property type="molecule type" value="Genomic_DNA"/>
</dbReference>
<feature type="compositionally biased region" description="Gly residues" evidence="1">
    <location>
        <begin position="28"/>
        <end position="40"/>
    </location>
</feature>
<evidence type="ECO:0000313" key="3">
    <source>
        <dbReference type="Proteomes" id="UP001497457"/>
    </source>
</evidence>
<dbReference type="Proteomes" id="UP001497457">
    <property type="component" value="Chromosome 5rd"/>
</dbReference>
<reference evidence="2" key="1">
    <citation type="submission" date="2024-10" db="EMBL/GenBank/DDBJ databases">
        <authorList>
            <person name="Ryan C."/>
        </authorList>
    </citation>
    <scope>NUCLEOTIDE SEQUENCE [LARGE SCALE GENOMIC DNA]</scope>
</reference>
<accession>A0ABC9EP64</accession>
<sequence length="109" mass="10438">MSTASGLRKKRGSAAAAAAAPARAFSLGHGGRSLGRGGGSAVATTRPATGGSNGAATTPSFVVGGSNNSSVFMDGFPFPDGSCEDGFPSSSAWFDAAGGDASSLGSCLF</sequence>
<keyword evidence="3" id="KW-1185">Reference proteome</keyword>
<protein>
    <submittedName>
        <fullName evidence="2">Uncharacterized protein</fullName>
    </submittedName>
</protein>
<dbReference type="AlphaFoldDB" id="A0ABC9EP64"/>
<evidence type="ECO:0000256" key="1">
    <source>
        <dbReference type="SAM" id="MobiDB-lite"/>
    </source>
</evidence>
<name>A0ABC9EP64_9POAL</name>
<proteinExistence type="predicted"/>
<evidence type="ECO:0000313" key="2">
    <source>
        <dbReference type="EMBL" id="CAL5061758.1"/>
    </source>
</evidence>
<organism evidence="2 3">
    <name type="scientific">Urochloa decumbens</name>
    <dbReference type="NCBI Taxonomy" id="240449"/>
    <lineage>
        <taxon>Eukaryota</taxon>
        <taxon>Viridiplantae</taxon>
        <taxon>Streptophyta</taxon>
        <taxon>Embryophyta</taxon>
        <taxon>Tracheophyta</taxon>
        <taxon>Spermatophyta</taxon>
        <taxon>Magnoliopsida</taxon>
        <taxon>Liliopsida</taxon>
        <taxon>Poales</taxon>
        <taxon>Poaceae</taxon>
        <taxon>PACMAD clade</taxon>
        <taxon>Panicoideae</taxon>
        <taxon>Panicodae</taxon>
        <taxon>Paniceae</taxon>
        <taxon>Melinidinae</taxon>
        <taxon>Urochloa</taxon>
    </lineage>
</organism>